<organism evidence="9 10">
    <name type="scientific">Rhizopus stolonifer</name>
    <name type="common">Rhizopus nigricans</name>
    <dbReference type="NCBI Taxonomy" id="4846"/>
    <lineage>
        <taxon>Eukaryota</taxon>
        <taxon>Fungi</taxon>
        <taxon>Fungi incertae sedis</taxon>
        <taxon>Mucoromycota</taxon>
        <taxon>Mucoromycotina</taxon>
        <taxon>Mucoromycetes</taxon>
        <taxon>Mucorales</taxon>
        <taxon>Mucorineae</taxon>
        <taxon>Rhizopodaceae</taxon>
        <taxon>Rhizopus</taxon>
    </lineage>
</organism>
<feature type="region of interest" description="Disordered" evidence="8">
    <location>
        <begin position="169"/>
        <end position="189"/>
    </location>
</feature>
<accession>A0A367K9Y9</accession>
<comment type="function">
    <text evidence="7">Has a role in the initiation of DNA replication. Required at S-phase checkpoint.</text>
</comment>
<evidence type="ECO:0000313" key="9">
    <source>
        <dbReference type="EMBL" id="RCH98651.1"/>
    </source>
</evidence>
<evidence type="ECO:0000256" key="5">
    <source>
        <dbReference type="ARBA" id="ARBA00023242"/>
    </source>
</evidence>
<comment type="similarity">
    <text evidence="2 7">Belongs to the SLD2 family.</text>
</comment>
<reference evidence="9 10" key="1">
    <citation type="journal article" date="2018" name="G3 (Bethesda)">
        <title>Phylogenetic and Phylogenomic Definition of Rhizopus Species.</title>
        <authorList>
            <person name="Gryganskyi A.P."/>
            <person name="Golan J."/>
            <person name="Dolatabadi S."/>
            <person name="Mondo S."/>
            <person name="Robb S."/>
            <person name="Idnurm A."/>
            <person name="Muszewska A."/>
            <person name="Steczkiewicz K."/>
            <person name="Masonjones S."/>
            <person name="Liao H.L."/>
            <person name="Gajdeczka M.T."/>
            <person name="Anike F."/>
            <person name="Vuek A."/>
            <person name="Anishchenko I.M."/>
            <person name="Voigt K."/>
            <person name="de Hoog G.S."/>
            <person name="Smith M.E."/>
            <person name="Heitman J."/>
            <person name="Vilgalys R."/>
            <person name="Stajich J.E."/>
        </authorList>
    </citation>
    <scope>NUCLEOTIDE SEQUENCE [LARGE SCALE GENOMIC DNA]</scope>
    <source>
        <strain evidence="9 10">LSU 92-RS-03</strain>
    </source>
</reference>
<comment type="subcellular location">
    <subcellularLocation>
        <location evidence="1 7">Nucleus</location>
    </subcellularLocation>
</comment>
<dbReference type="PANTHER" id="PTHR28124:SF1">
    <property type="entry name" value="DNA REPLICATION REGULATOR SLD2"/>
    <property type="match status" value="1"/>
</dbReference>
<proteinExistence type="inferred from homology"/>
<feature type="region of interest" description="Disordered" evidence="8">
    <location>
        <begin position="288"/>
        <end position="314"/>
    </location>
</feature>
<dbReference type="PANTHER" id="PTHR28124">
    <property type="entry name" value="DNA REPLICATION REGULATOR SLD2"/>
    <property type="match status" value="1"/>
</dbReference>
<dbReference type="GO" id="GO:0003697">
    <property type="term" value="F:single-stranded DNA binding"/>
    <property type="evidence" value="ECO:0007669"/>
    <property type="project" value="TreeGrafter"/>
</dbReference>
<dbReference type="EMBL" id="PJQM01002040">
    <property type="protein sequence ID" value="RCH98651.1"/>
    <property type="molecule type" value="Genomic_DNA"/>
</dbReference>
<feature type="region of interest" description="Disordered" evidence="8">
    <location>
        <begin position="61"/>
        <end position="85"/>
    </location>
</feature>
<evidence type="ECO:0000313" key="10">
    <source>
        <dbReference type="Proteomes" id="UP000253551"/>
    </source>
</evidence>
<sequence length="314" mass="37132">MSSQLKSKINDLRRRLNGWEKRFYEKHNRKPEIKDIKQRDNIANHYKEYSDLKKQLRSEVGETPRSLSSGSRILFPETRNSQPAPCLERQYTEEEAFWLNVSPSDIVQSQNSDNPSPDPCSTIKKRKLVLAEANIEERKRKKLAGEPKKTKKKLSKDYMYYSLQFKSEEKNTKSKTQSQEVVNVTDEDKEDDKTPYEIVSYEELQHVRHTKYKFEWQDDSFCTVSEEYSPDEIFLSQREIIKTRLMNKTLGMVTEENEELEKNALEKLFQIAKNNKIIIPEQLTTESPTEPEVVYKKKPIQKRRSRSHKLKFVG</sequence>
<evidence type="ECO:0000256" key="8">
    <source>
        <dbReference type="SAM" id="MobiDB-lite"/>
    </source>
</evidence>
<dbReference type="InterPro" id="IPR040203">
    <property type="entry name" value="Sld2"/>
</dbReference>
<evidence type="ECO:0000256" key="4">
    <source>
        <dbReference type="ARBA" id="ARBA00022705"/>
    </source>
</evidence>
<gene>
    <name evidence="9" type="ORF">CU098_001270</name>
</gene>
<dbReference type="GO" id="GO:0031261">
    <property type="term" value="C:DNA replication preinitiation complex"/>
    <property type="evidence" value="ECO:0007669"/>
    <property type="project" value="TreeGrafter"/>
</dbReference>
<protein>
    <recommendedName>
        <fullName evidence="3 7">DNA replication regulator SLD2</fullName>
    </recommendedName>
</protein>
<keyword evidence="6 7" id="KW-0131">Cell cycle</keyword>
<dbReference type="InterPro" id="IPR021110">
    <property type="entry name" value="DNA_rep_checkpnt_protein"/>
</dbReference>
<evidence type="ECO:0000256" key="3">
    <source>
        <dbReference type="ARBA" id="ARBA00018363"/>
    </source>
</evidence>
<dbReference type="GO" id="GO:1902977">
    <property type="term" value="P:mitotic DNA replication preinitiation complex assembly"/>
    <property type="evidence" value="ECO:0007669"/>
    <property type="project" value="TreeGrafter"/>
</dbReference>
<dbReference type="Pfam" id="PF11719">
    <property type="entry name" value="Drc1-Sld2"/>
    <property type="match status" value="1"/>
</dbReference>
<evidence type="ECO:0000256" key="7">
    <source>
        <dbReference type="RuleBase" id="RU367067"/>
    </source>
</evidence>
<keyword evidence="10" id="KW-1185">Reference proteome</keyword>
<comment type="caution">
    <text evidence="9">The sequence shown here is derived from an EMBL/GenBank/DDBJ whole genome shotgun (WGS) entry which is preliminary data.</text>
</comment>
<dbReference type="AlphaFoldDB" id="A0A367K9Y9"/>
<name>A0A367K9Y9_RHIST</name>
<dbReference type="OrthoDB" id="8775810at2759"/>
<keyword evidence="5 7" id="KW-0539">Nucleus</keyword>
<dbReference type="Proteomes" id="UP000253551">
    <property type="component" value="Unassembled WGS sequence"/>
</dbReference>
<dbReference type="GO" id="GO:0006270">
    <property type="term" value="P:DNA replication initiation"/>
    <property type="evidence" value="ECO:0007669"/>
    <property type="project" value="UniProtKB-UniRule"/>
</dbReference>
<dbReference type="GO" id="GO:0000727">
    <property type="term" value="P:double-strand break repair via break-induced replication"/>
    <property type="evidence" value="ECO:0007669"/>
    <property type="project" value="TreeGrafter"/>
</dbReference>
<evidence type="ECO:0000256" key="1">
    <source>
        <dbReference type="ARBA" id="ARBA00004123"/>
    </source>
</evidence>
<dbReference type="GO" id="GO:0003688">
    <property type="term" value="F:DNA replication origin binding"/>
    <property type="evidence" value="ECO:0007669"/>
    <property type="project" value="TreeGrafter"/>
</dbReference>
<evidence type="ECO:0000256" key="2">
    <source>
        <dbReference type="ARBA" id="ARBA00007276"/>
    </source>
</evidence>
<evidence type="ECO:0000256" key="6">
    <source>
        <dbReference type="ARBA" id="ARBA00023306"/>
    </source>
</evidence>
<dbReference type="Gene3D" id="1.10.10.1460">
    <property type="match status" value="1"/>
</dbReference>
<keyword evidence="4 7" id="KW-0235">DNA replication</keyword>
<feature type="compositionally biased region" description="Basic residues" evidence="8">
    <location>
        <begin position="296"/>
        <end position="314"/>
    </location>
</feature>